<dbReference type="Proteomes" id="UP001177597">
    <property type="component" value="Plasmid paIh1"/>
</dbReference>
<gene>
    <name evidence="1" type="ORF">QE207_00355</name>
    <name evidence="2" type="ORF">QE207_05490</name>
</gene>
<sequence>MLYHPFSNDMVRAINDGYEMVMAARLDLKSGVTRAHTGVGDLIIAGEIYQGVGQFGAVEQVKEENTTSPQQLILSLSGFDSMLIGDVMNERSRGRNVRLMLVAINLEGKPEIAELIFAGQISNIGVSSGDKNEISVTVSNRFERWSIGLPDRFTDESWSKRKDGDRIFRYTAQMSERAIYWGGKKDSPGFIYK</sequence>
<reference evidence="1" key="1">
    <citation type="submission" date="2023-04" db="EMBL/GenBank/DDBJ databases">
        <title>Genome dynamics across the evolutionary transition to endosymbiosis.</title>
        <authorList>
            <person name="Siozios S."/>
            <person name="Nadal-Jimenez P."/>
            <person name="Azagi T."/>
            <person name="Sprong H."/>
            <person name="Frost C.L."/>
            <person name="Parratt S.R."/>
            <person name="Taylor G."/>
            <person name="Brettell L."/>
            <person name="Lew K.C."/>
            <person name="Croft L."/>
            <person name="King K.C."/>
            <person name="Brockhurst M.A."/>
            <person name="Hypsa V."/>
            <person name="Novakova E."/>
            <person name="Darby A.C."/>
            <person name="Hurst G.D.D."/>
        </authorList>
    </citation>
    <scope>NUCLEOTIDE SEQUENCE</scope>
    <source>
        <strain evidence="1">AIh</strain>
        <plasmid evidence="1">paIh1</plasmid>
    </source>
</reference>
<keyword evidence="1" id="KW-0614">Plasmid</keyword>
<dbReference type="EMBL" id="CP123491">
    <property type="protein sequence ID" value="WGL93749.1"/>
    <property type="molecule type" value="Genomic_DNA"/>
</dbReference>
<protein>
    <recommendedName>
        <fullName evidence="4">Phage protein</fullName>
    </recommendedName>
</protein>
<dbReference type="RefSeq" id="WP_280628217.1">
    <property type="nucleotide sequence ID" value="NZ_CP123491.1"/>
</dbReference>
<dbReference type="EMBL" id="CP123498">
    <property type="protein sequence ID" value="WGL96039.1"/>
    <property type="molecule type" value="Genomic_DNA"/>
</dbReference>
<name>A0AA95JYZ8_9GAMM</name>
<evidence type="ECO:0000313" key="2">
    <source>
        <dbReference type="EMBL" id="WGL96039.1"/>
    </source>
</evidence>
<organism evidence="1 3">
    <name type="scientific">Arsenophonus nasoniae</name>
    <name type="common">son-killer infecting Nasonia vitripennis</name>
    <dbReference type="NCBI Taxonomy" id="638"/>
    <lineage>
        <taxon>Bacteria</taxon>
        <taxon>Pseudomonadati</taxon>
        <taxon>Pseudomonadota</taxon>
        <taxon>Gammaproteobacteria</taxon>
        <taxon>Enterobacterales</taxon>
        <taxon>Morganellaceae</taxon>
        <taxon>Arsenophonus</taxon>
    </lineage>
</organism>
<evidence type="ECO:0008006" key="4">
    <source>
        <dbReference type="Google" id="ProtNLM"/>
    </source>
</evidence>
<evidence type="ECO:0000313" key="3">
    <source>
        <dbReference type="Proteomes" id="UP001177597"/>
    </source>
</evidence>
<accession>A0AA95JYZ8</accession>
<evidence type="ECO:0000313" key="1">
    <source>
        <dbReference type="EMBL" id="WGL93749.1"/>
    </source>
</evidence>
<proteinExistence type="predicted"/>
<geneLocation type="plasmid" evidence="1 3">
    <name>paIh1</name>
</geneLocation>
<dbReference type="AlphaFoldDB" id="A0AA95JYZ8"/>
<dbReference type="Proteomes" id="UP001177597">
    <property type="component" value="Chromosome"/>
</dbReference>